<sequence>METSKVNNEPTSVRSTQIPTGTGNTFACLVRFALANIRRRPERFTLSVLGIALAIACVTIVRTISSSFAITGEDSVAEVLGGAQLWVVPAAGVHYEPAAQALVADGPAPVITLPDGWNGTRVLSGVVDLDGHSVSLRGSDQIAGGEAVLGAALADRLGVGTGESLTVGGQVLRIGISGDGQSMTVPTPVAQSVVCDNGWWLVSAPRGSEHRRDLAPTFGAAVDLPATPDPSVNPDPEGAGLIYDTVGGSGPLTFEQKFSALFSGKVTSSTLGLISTIGLGLGFVIAVSSFLAAVTERRREFGIMSSIGLADEVLYFFLVESAIVFLAAYLVGVLIAGVAVALVIPGIATVTAWAQGAAVTAMFLPAMAIVGALVPVHRLLQERPVALLEAR</sequence>
<evidence type="ECO:0000256" key="6">
    <source>
        <dbReference type="ARBA" id="ARBA00038076"/>
    </source>
</evidence>
<keyword evidence="5 7" id="KW-0472">Membrane</keyword>
<evidence type="ECO:0000256" key="7">
    <source>
        <dbReference type="SAM" id="Phobius"/>
    </source>
</evidence>
<evidence type="ECO:0000256" key="2">
    <source>
        <dbReference type="ARBA" id="ARBA00022475"/>
    </source>
</evidence>
<keyword evidence="4 7" id="KW-1133">Transmembrane helix</keyword>
<feature type="domain" description="ABC3 transporter permease C-terminal" evidence="8">
    <location>
        <begin position="273"/>
        <end position="374"/>
    </location>
</feature>
<proteinExistence type="inferred from homology"/>
<dbReference type="InterPro" id="IPR050250">
    <property type="entry name" value="Macrolide_Exporter_MacB"/>
</dbReference>
<name>A0A850Q1T8_9MYCO</name>
<feature type="transmembrane region" description="Helical" evidence="7">
    <location>
        <begin position="353"/>
        <end position="374"/>
    </location>
</feature>
<dbReference type="EMBL" id="JABFYL010000050">
    <property type="protein sequence ID" value="NVN54044.1"/>
    <property type="molecule type" value="Genomic_DNA"/>
</dbReference>
<evidence type="ECO:0000256" key="4">
    <source>
        <dbReference type="ARBA" id="ARBA00022989"/>
    </source>
</evidence>
<comment type="subcellular location">
    <subcellularLocation>
        <location evidence="1">Cell membrane</location>
        <topology evidence="1">Multi-pass membrane protein</topology>
    </subcellularLocation>
</comment>
<dbReference type="InterPro" id="IPR003838">
    <property type="entry name" value="ABC3_permease_C"/>
</dbReference>
<evidence type="ECO:0000259" key="8">
    <source>
        <dbReference type="Pfam" id="PF02687"/>
    </source>
</evidence>
<evidence type="ECO:0000256" key="1">
    <source>
        <dbReference type="ARBA" id="ARBA00004651"/>
    </source>
</evidence>
<gene>
    <name evidence="9" type="ORF">HLY00_3141</name>
</gene>
<feature type="transmembrane region" description="Helical" evidence="7">
    <location>
        <begin position="44"/>
        <end position="64"/>
    </location>
</feature>
<feature type="transmembrane region" description="Helical" evidence="7">
    <location>
        <begin position="314"/>
        <end position="347"/>
    </location>
</feature>
<keyword evidence="3 7" id="KW-0812">Transmembrane</keyword>
<dbReference type="PANTHER" id="PTHR30572:SF4">
    <property type="entry name" value="ABC TRANSPORTER PERMEASE YTRF"/>
    <property type="match status" value="1"/>
</dbReference>
<evidence type="ECO:0000313" key="9">
    <source>
        <dbReference type="EMBL" id="NVN54044.1"/>
    </source>
</evidence>
<evidence type="ECO:0000256" key="3">
    <source>
        <dbReference type="ARBA" id="ARBA00022692"/>
    </source>
</evidence>
<dbReference type="Pfam" id="PF02687">
    <property type="entry name" value="FtsX"/>
    <property type="match status" value="1"/>
</dbReference>
<comment type="similarity">
    <text evidence="6">Belongs to the ABC-4 integral membrane protein family.</text>
</comment>
<keyword evidence="10" id="KW-1185">Reference proteome</keyword>
<evidence type="ECO:0000256" key="5">
    <source>
        <dbReference type="ARBA" id="ARBA00023136"/>
    </source>
</evidence>
<reference evidence="9 10" key="1">
    <citation type="submission" date="2020-05" db="EMBL/GenBank/DDBJ databases">
        <title>Draft genome sequence of Mycobacterium hippocampi DL, isolated from European seabass, Dicentrarchus labrax, reared in fish farms.</title>
        <authorList>
            <person name="Stathopoulou P."/>
            <person name="Asimakis E."/>
            <person name="Tzokas K."/>
            <person name="Batargias C."/>
            <person name="Tsiamis G."/>
        </authorList>
    </citation>
    <scope>NUCLEOTIDE SEQUENCE [LARGE SCALE GENOMIC DNA]</scope>
    <source>
        <strain evidence="9 10">DL</strain>
    </source>
</reference>
<comment type="caution">
    <text evidence="9">The sequence shown here is derived from an EMBL/GenBank/DDBJ whole genome shotgun (WGS) entry which is preliminary data.</text>
</comment>
<dbReference type="AlphaFoldDB" id="A0A850Q1T8"/>
<dbReference type="RefSeq" id="WP_178362223.1">
    <property type="nucleotide sequence ID" value="NZ_JABFYL010000050.1"/>
</dbReference>
<keyword evidence="2" id="KW-1003">Cell membrane</keyword>
<evidence type="ECO:0000313" key="10">
    <source>
        <dbReference type="Proteomes" id="UP000570517"/>
    </source>
</evidence>
<dbReference type="GO" id="GO:0022857">
    <property type="term" value="F:transmembrane transporter activity"/>
    <property type="evidence" value="ECO:0007669"/>
    <property type="project" value="TreeGrafter"/>
</dbReference>
<dbReference type="PANTHER" id="PTHR30572">
    <property type="entry name" value="MEMBRANE COMPONENT OF TRANSPORTER-RELATED"/>
    <property type="match status" value="1"/>
</dbReference>
<accession>A0A850Q1T8</accession>
<dbReference type="GO" id="GO:0005886">
    <property type="term" value="C:plasma membrane"/>
    <property type="evidence" value="ECO:0007669"/>
    <property type="project" value="UniProtKB-SubCell"/>
</dbReference>
<dbReference type="Proteomes" id="UP000570517">
    <property type="component" value="Unassembled WGS sequence"/>
</dbReference>
<protein>
    <submittedName>
        <fullName evidence="9">ABC transporter, permease protein</fullName>
    </submittedName>
</protein>
<feature type="transmembrane region" description="Helical" evidence="7">
    <location>
        <begin position="271"/>
        <end position="294"/>
    </location>
</feature>
<organism evidence="9 10">
    <name type="scientific">Mycolicibacterium hippocampi</name>
    <dbReference type="NCBI Taxonomy" id="659824"/>
    <lineage>
        <taxon>Bacteria</taxon>
        <taxon>Bacillati</taxon>
        <taxon>Actinomycetota</taxon>
        <taxon>Actinomycetes</taxon>
        <taxon>Mycobacteriales</taxon>
        <taxon>Mycobacteriaceae</taxon>
        <taxon>Mycolicibacterium</taxon>
    </lineage>
</organism>